<feature type="domain" description="PucR C-terminal helix-turn-helix" evidence="2">
    <location>
        <begin position="315"/>
        <end position="369"/>
    </location>
</feature>
<dbReference type="EMBL" id="JBHMBC010000039">
    <property type="protein sequence ID" value="MFB9821835.1"/>
    <property type="molecule type" value="Genomic_DNA"/>
</dbReference>
<evidence type="ECO:0000259" key="3">
    <source>
        <dbReference type="Pfam" id="PF14361"/>
    </source>
</evidence>
<accession>A0ABV5Y4E5</accession>
<organism evidence="5 6">
    <name type="scientific">Arthrobacter ramosus</name>
    <dbReference type="NCBI Taxonomy" id="1672"/>
    <lineage>
        <taxon>Bacteria</taxon>
        <taxon>Bacillati</taxon>
        <taxon>Actinomycetota</taxon>
        <taxon>Actinomycetes</taxon>
        <taxon>Micrococcales</taxon>
        <taxon>Micrococcaceae</taxon>
        <taxon>Arthrobacter</taxon>
    </lineage>
</organism>
<dbReference type="InterPro" id="IPR025751">
    <property type="entry name" value="RsbRD_N_dom"/>
</dbReference>
<dbReference type="Pfam" id="PF14361">
    <property type="entry name" value="RsbRD_N"/>
    <property type="match status" value="1"/>
</dbReference>
<name>A0ABV5Y4E5_ARTRM</name>
<dbReference type="InterPro" id="IPR042070">
    <property type="entry name" value="PucR_C-HTH_sf"/>
</dbReference>
<evidence type="ECO:0000259" key="4">
    <source>
        <dbReference type="Pfam" id="PF17853"/>
    </source>
</evidence>
<dbReference type="PANTHER" id="PTHR33744">
    <property type="entry name" value="CARBOHYDRATE DIACID REGULATOR"/>
    <property type="match status" value="1"/>
</dbReference>
<evidence type="ECO:0000313" key="6">
    <source>
        <dbReference type="Proteomes" id="UP001589702"/>
    </source>
</evidence>
<proteinExistence type="inferred from homology"/>
<dbReference type="Pfam" id="PF17853">
    <property type="entry name" value="GGDEF_2"/>
    <property type="match status" value="1"/>
</dbReference>
<sequence>MTERIIAEIPDFGGGPEQFESLRMGPESSVIRSLIWISSKGEGLPAITEEALRGDVDFVRRGISLDKVLRGVRLGHAQMTKAFLDSCRELVPEAERVDQMQIISESLFRYIDDFSGEMAATYLAERERWTVSAAAARAEIIRQVLDGSRTDRVKASRELGYDLSRQHVALTLWFDPVRNSADTPELEASALDALARMGATKTLVMPVGGGRVWAWGSRSSFPARPNAGDYRPAKPDVRMAVGTPGADIAGFQRSHKEAQAAERTSRLRRNTSGWDAYYSDIAIASLLSADLDLTRDLVVRELGPLARDNNNAADLRSTLLCYLQEESSSHAAAQRLFVSRNTVAYRVKRPNELLGYDVAERRFELQTALVLADTFGSQVLVP</sequence>
<dbReference type="InterPro" id="IPR051448">
    <property type="entry name" value="CdaR-like_regulators"/>
</dbReference>
<evidence type="ECO:0000313" key="5">
    <source>
        <dbReference type="EMBL" id="MFB9821835.1"/>
    </source>
</evidence>
<gene>
    <name evidence="5" type="ORF">ACFFP1_20355</name>
</gene>
<dbReference type="Pfam" id="PF13556">
    <property type="entry name" value="HTH_30"/>
    <property type="match status" value="1"/>
</dbReference>
<comment type="caution">
    <text evidence="5">The sequence shown here is derived from an EMBL/GenBank/DDBJ whole genome shotgun (WGS) entry which is preliminary data.</text>
</comment>
<reference evidence="5 6" key="1">
    <citation type="submission" date="2024-09" db="EMBL/GenBank/DDBJ databases">
        <authorList>
            <person name="Sun Q."/>
            <person name="Mori K."/>
        </authorList>
    </citation>
    <scope>NUCLEOTIDE SEQUENCE [LARGE SCALE GENOMIC DNA]</scope>
    <source>
        <strain evidence="5 6">JCM 1334</strain>
    </source>
</reference>
<feature type="domain" description="CdaR GGDEF-like" evidence="4">
    <location>
        <begin position="153"/>
        <end position="263"/>
    </location>
</feature>
<dbReference type="Gene3D" id="1.10.10.2840">
    <property type="entry name" value="PucR C-terminal helix-turn-helix domain"/>
    <property type="match status" value="1"/>
</dbReference>
<feature type="domain" description="RsbT co-antagonist protein RsbRD N-terminal" evidence="3">
    <location>
        <begin position="1"/>
        <end position="137"/>
    </location>
</feature>
<dbReference type="InterPro" id="IPR025736">
    <property type="entry name" value="PucR_C-HTH_dom"/>
</dbReference>
<evidence type="ECO:0000259" key="2">
    <source>
        <dbReference type="Pfam" id="PF13556"/>
    </source>
</evidence>
<dbReference type="PANTHER" id="PTHR33744:SF1">
    <property type="entry name" value="DNA-BINDING TRANSCRIPTIONAL ACTIVATOR ADER"/>
    <property type="match status" value="1"/>
</dbReference>
<evidence type="ECO:0000256" key="1">
    <source>
        <dbReference type="ARBA" id="ARBA00006754"/>
    </source>
</evidence>
<comment type="similarity">
    <text evidence="1">Belongs to the CdaR family.</text>
</comment>
<dbReference type="RefSeq" id="WP_234750556.1">
    <property type="nucleotide sequence ID" value="NZ_BAAAWN010000001.1"/>
</dbReference>
<protein>
    <submittedName>
        <fullName evidence="5">PucR family transcriptional regulator</fullName>
    </submittedName>
</protein>
<dbReference type="InterPro" id="IPR041522">
    <property type="entry name" value="CdaR_GGDEF"/>
</dbReference>
<dbReference type="Proteomes" id="UP001589702">
    <property type="component" value="Unassembled WGS sequence"/>
</dbReference>
<keyword evidence="6" id="KW-1185">Reference proteome</keyword>